<dbReference type="Pfam" id="PF04352">
    <property type="entry name" value="ProQ"/>
    <property type="match status" value="1"/>
</dbReference>
<reference evidence="4 5" key="1">
    <citation type="journal article" date="2012" name="Genet. Mol. Biol.">
        <title>Analysis of 16S rRNA and mxaF genes revealing insights into Methylobacterium niche-specific plant association.</title>
        <authorList>
            <person name="Dourado M.N."/>
            <person name="Andreote F.D."/>
            <person name="Dini-Andreote F."/>
            <person name="Conti R."/>
            <person name="Araujo J.M."/>
            <person name="Araujo W.L."/>
        </authorList>
    </citation>
    <scope>NUCLEOTIDE SEQUENCE [LARGE SCALE GENOMIC DNA]</scope>
    <source>
        <strain evidence="4 5">TC3-10</strain>
    </source>
</reference>
<dbReference type="Gene3D" id="1.10.1710.10">
    <property type="entry name" value="ProQ/FinO domain"/>
    <property type="match status" value="1"/>
</dbReference>
<keyword evidence="1" id="KW-0694">RNA-binding</keyword>
<evidence type="ECO:0000313" key="5">
    <source>
        <dbReference type="Proteomes" id="UP001355206"/>
    </source>
</evidence>
<dbReference type="InterPro" id="IPR016103">
    <property type="entry name" value="ProQ/FinO"/>
</dbReference>
<feature type="region of interest" description="Disordered" evidence="2">
    <location>
        <begin position="1"/>
        <end position="67"/>
    </location>
</feature>
<feature type="compositionally biased region" description="Low complexity" evidence="2">
    <location>
        <begin position="138"/>
        <end position="161"/>
    </location>
</feature>
<organism evidence="4 5">
    <name type="scientific">Methylobacterium oryzae</name>
    <dbReference type="NCBI Taxonomy" id="334852"/>
    <lineage>
        <taxon>Bacteria</taxon>
        <taxon>Pseudomonadati</taxon>
        <taxon>Pseudomonadota</taxon>
        <taxon>Alphaproteobacteria</taxon>
        <taxon>Hyphomicrobiales</taxon>
        <taxon>Methylobacteriaceae</taxon>
        <taxon>Methylobacterium</taxon>
    </lineage>
</organism>
<dbReference type="SUPFAM" id="SSF48657">
    <property type="entry name" value="FinO-like"/>
    <property type="match status" value="1"/>
</dbReference>
<evidence type="ECO:0000259" key="3">
    <source>
        <dbReference type="Pfam" id="PF04352"/>
    </source>
</evidence>
<name>A0ABU7TTQ8_9HYPH</name>
<accession>A0ABU7TTQ8</accession>
<evidence type="ECO:0000256" key="1">
    <source>
        <dbReference type="ARBA" id="ARBA00022884"/>
    </source>
</evidence>
<feature type="region of interest" description="Disordered" evidence="2">
    <location>
        <begin position="135"/>
        <end position="161"/>
    </location>
</feature>
<feature type="domain" description="ProQ/FinO" evidence="3">
    <location>
        <begin position="67"/>
        <end position="128"/>
    </location>
</feature>
<dbReference type="EMBL" id="MLCA01000011">
    <property type="protein sequence ID" value="MEE7493102.1"/>
    <property type="molecule type" value="Genomic_DNA"/>
</dbReference>
<dbReference type="InterPro" id="IPR036442">
    <property type="entry name" value="ProQ/FinO_sf"/>
</dbReference>
<comment type="caution">
    <text evidence="4">The sequence shown here is derived from an EMBL/GenBank/DDBJ whole genome shotgun (WGS) entry which is preliminary data.</text>
</comment>
<dbReference type="Proteomes" id="UP001355206">
    <property type="component" value="Unassembled WGS sequence"/>
</dbReference>
<evidence type="ECO:0000313" key="4">
    <source>
        <dbReference type="EMBL" id="MEE7493102.1"/>
    </source>
</evidence>
<sequence>MPQTRRPPPRPGRPPAPSWRAATRSPGPPSCAHCCRSGRPCSRSPPAIRSGRWRSVPCGRSRGSPVQVPPEQLKQALKVYCLGLGYLCALSRSSAWRYDLAGHPVEPVSEEHRTGAWRQFKGVRAYRDRIRLARRAAEQPQETPAAASVDTAPAAVSHQPA</sequence>
<gene>
    <name evidence="4" type="ORF">MOTC310_22630</name>
</gene>
<protein>
    <recommendedName>
        <fullName evidence="3">ProQ/FinO domain-containing protein</fullName>
    </recommendedName>
</protein>
<feature type="compositionally biased region" description="Pro residues" evidence="2">
    <location>
        <begin position="1"/>
        <end position="17"/>
    </location>
</feature>
<proteinExistence type="predicted"/>
<keyword evidence="5" id="KW-1185">Reference proteome</keyword>
<evidence type="ECO:0000256" key="2">
    <source>
        <dbReference type="SAM" id="MobiDB-lite"/>
    </source>
</evidence>